<organism evidence="2 3">
    <name type="scientific">Shewanella inventionis</name>
    <dbReference type="NCBI Taxonomy" id="1738770"/>
    <lineage>
        <taxon>Bacteria</taxon>
        <taxon>Pseudomonadati</taxon>
        <taxon>Pseudomonadota</taxon>
        <taxon>Gammaproteobacteria</taxon>
        <taxon>Alteromonadales</taxon>
        <taxon>Shewanellaceae</taxon>
        <taxon>Shewanella</taxon>
    </lineage>
</organism>
<reference evidence="3" key="1">
    <citation type="journal article" date="2019" name="Int. J. Syst. Evol. Microbiol.">
        <title>The Global Catalogue of Microorganisms (GCM) 10K type strain sequencing project: providing services to taxonomists for standard genome sequencing and annotation.</title>
        <authorList>
            <consortium name="The Broad Institute Genomics Platform"/>
            <consortium name="The Broad Institute Genome Sequencing Center for Infectious Disease"/>
            <person name="Wu L."/>
            <person name="Ma J."/>
        </authorList>
    </citation>
    <scope>NUCLEOTIDE SEQUENCE [LARGE SCALE GENOMIC DNA]</scope>
    <source>
        <strain evidence="3">CGMCC 1.15339</strain>
    </source>
</reference>
<gene>
    <name evidence="2" type="ORF">GCM10011607_39190</name>
</gene>
<dbReference type="InterPro" id="IPR047647">
    <property type="entry name" value="ISAs1_transpos"/>
</dbReference>
<comment type="caution">
    <text evidence="2">The sequence shown here is derived from an EMBL/GenBank/DDBJ whole genome shotgun (WGS) entry which is preliminary data.</text>
</comment>
<dbReference type="PANTHER" id="PTHR30298:SF0">
    <property type="entry name" value="PROTEIN YBFL-RELATED"/>
    <property type="match status" value="1"/>
</dbReference>
<dbReference type="InterPro" id="IPR032806">
    <property type="entry name" value="YbfD_N"/>
</dbReference>
<dbReference type="EMBL" id="BMII01000049">
    <property type="protein sequence ID" value="GGB74993.1"/>
    <property type="molecule type" value="Genomic_DNA"/>
</dbReference>
<accession>A0ABQ1JUG4</accession>
<feature type="domain" description="H repeat-associated protein N-terminal" evidence="1">
    <location>
        <begin position="6"/>
        <end position="90"/>
    </location>
</feature>
<sequence>MSLFQDIESIEDHRVDANKDYELADIIFLTVAAVLCGANGWKAIKIFGEAQLDWLREYRDFSHGIPTRHSIGRIIRGIKAESLVSSFINFSNAVREKDGKEHISFDGKVVRGSKHTEKDALQLMTAMVVENGLIIYQKETATKKPTKYLSCNQC</sequence>
<dbReference type="InterPro" id="IPR051698">
    <property type="entry name" value="Transposase_11-like"/>
</dbReference>
<keyword evidence="3" id="KW-1185">Reference proteome</keyword>
<dbReference type="RefSeq" id="WP_188740983.1">
    <property type="nucleotide sequence ID" value="NZ_BMII01000049.1"/>
</dbReference>
<dbReference type="Proteomes" id="UP000617555">
    <property type="component" value="Unassembled WGS sequence"/>
</dbReference>
<proteinExistence type="predicted"/>
<dbReference type="Pfam" id="PF13808">
    <property type="entry name" value="DDE_Tnp_1_assoc"/>
    <property type="match status" value="1"/>
</dbReference>
<evidence type="ECO:0000313" key="2">
    <source>
        <dbReference type="EMBL" id="GGB74993.1"/>
    </source>
</evidence>
<evidence type="ECO:0000313" key="3">
    <source>
        <dbReference type="Proteomes" id="UP000617555"/>
    </source>
</evidence>
<protein>
    <recommendedName>
        <fullName evidence="1">H repeat-associated protein N-terminal domain-containing protein</fullName>
    </recommendedName>
</protein>
<evidence type="ECO:0000259" key="1">
    <source>
        <dbReference type="Pfam" id="PF13808"/>
    </source>
</evidence>
<dbReference type="NCBIfam" id="NF033564">
    <property type="entry name" value="transpos_ISAs1"/>
    <property type="match status" value="1"/>
</dbReference>
<name>A0ABQ1JUG4_9GAMM</name>
<dbReference type="PANTHER" id="PTHR30298">
    <property type="entry name" value="H REPEAT-ASSOCIATED PREDICTED TRANSPOSASE"/>
    <property type="match status" value="1"/>
</dbReference>